<sequence length="38" mass="4070">MDRAGRSTNGTHVAYDGTDVLLVGITLAQIDQDSNFAF</sequence>
<dbReference type="EMBL" id="AONG01000009">
    <property type="protein sequence ID" value="KIQ69412.1"/>
    <property type="molecule type" value="Genomic_DNA"/>
</dbReference>
<evidence type="ECO:0000313" key="2">
    <source>
        <dbReference type="Proteomes" id="UP000035100"/>
    </source>
</evidence>
<keyword evidence="2" id="KW-1185">Reference proteome</keyword>
<reference evidence="1 2" key="1">
    <citation type="submission" date="2013-01" db="EMBL/GenBank/DDBJ databases">
        <authorList>
            <person name="Fiebig A."/>
            <person name="Goeker M."/>
            <person name="Klenk H.-P.P."/>
        </authorList>
    </citation>
    <scope>NUCLEOTIDE SEQUENCE [LARGE SCALE GENOMIC DNA]</scope>
    <source>
        <strain evidence="1 2">DSM 24838</strain>
    </source>
</reference>
<dbReference type="Proteomes" id="UP000035100">
    <property type="component" value="Unassembled WGS sequence"/>
</dbReference>
<dbReference type="AlphaFoldDB" id="A0A0D0QAS9"/>
<proteinExistence type="predicted"/>
<protein>
    <submittedName>
        <fullName evidence="1">Uncharacterized protein</fullName>
    </submittedName>
</protein>
<comment type="caution">
    <text evidence="1">The sequence shown here is derived from an EMBL/GenBank/DDBJ whole genome shotgun (WGS) entry which is preliminary data.</text>
</comment>
<accession>A0A0D0QAS9</accession>
<organism evidence="1 2">
    <name type="scientific">Wenxinia marina DSM 24838</name>
    <dbReference type="NCBI Taxonomy" id="1123501"/>
    <lineage>
        <taxon>Bacteria</taxon>
        <taxon>Pseudomonadati</taxon>
        <taxon>Pseudomonadota</taxon>
        <taxon>Alphaproteobacteria</taxon>
        <taxon>Rhodobacterales</taxon>
        <taxon>Roseobacteraceae</taxon>
        <taxon>Wenxinia</taxon>
    </lineage>
</organism>
<name>A0A0D0QAS9_9RHOB</name>
<evidence type="ECO:0000313" key="1">
    <source>
        <dbReference type="EMBL" id="KIQ69412.1"/>
    </source>
</evidence>
<gene>
    <name evidence="1" type="ORF">Wenmar_01774</name>
</gene>